<keyword evidence="3" id="KW-1185">Reference proteome</keyword>
<gene>
    <name evidence="2" type="ORF">MsAm2_16340</name>
</gene>
<keyword evidence="1" id="KW-1133">Transmembrane helix</keyword>
<feature type="transmembrane region" description="Helical" evidence="1">
    <location>
        <begin position="43"/>
        <end position="71"/>
    </location>
</feature>
<reference evidence="2 3" key="1">
    <citation type="submission" date="2023-07" db="EMBL/GenBank/DDBJ databases">
        <title>Closed genome sequence of Methanosarcinaceae archaeon Am2.</title>
        <authorList>
            <person name="Poehlein A."/>
            <person name="Protasov E."/>
            <person name="Platt K."/>
            <person name="Reeh H."/>
            <person name="Daniel R."/>
            <person name="Brune A."/>
        </authorList>
    </citation>
    <scope>NUCLEOTIDE SEQUENCE [LARGE SCALE GENOMIC DNA]</scope>
    <source>
        <strain evidence="2 3">Am2</strain>
    </source>
</reference>
<keyword evidence="1" id="KW-0472">Membrane</keyword>
<protein>
    <submittedName>
        <fullName evidence="2">Uncharacterized protein</fullName>
    </submittedName>
</protein>
<dbReference type="EMBL" id="CP131061">
    <property type="protein sequence ID" value="WNY27820.1"/>
    <property type="molecule type" value="Genomic_DNA"/>
</dbReference>
<evidence type="ECO:0000256" key="1">
    <source>
        <dbReference type="SAM" id="Phobius"/>
    </source>
</evidence>
<feature type="transmembrane region" description="Helical" evidence="1">
    <location>
        <begin position="83"/>
        <end position="104"/>
    </location>
</feature>
<evidence type="ECO:0000313" key="2">
    <source>
        <dbReference type="EMBL" id="WNY27820.1"/>
    </source>
</evidence>
<sequence>MEMTGFLTIYWSLMGSISGIYLASFNNFIVISNPKYNIFWVRIIYTIPIPTAVIWSFFLFFSSIISGALPFMSPSFSEIFGQYVPWIVPILIVFPILLLIKYAFRKKISNSYQPYPGEHEFYIYFSQEKIPESRYYVKYIYPKKRTSKDFLIGTQTGKFKMGFNYLEPYDIISTRDGEIIISEEALEIFEKNNITGYRIESIINNQESELEIHKKYFHLIGTSFMPPVPEDAIQKSESLITVKNIPSNSKFKYQKSDLKNVSDFNLSFEYLGSTDGDPYFPQRFWIVTKRLQQILITNLGQNENDFKPVILVDED</sequence>
<organism evidence="2 3">
    <name type="scientific">Methanolapillus ohkumae</name>
    <dbReference type="NCBI Taxonomy" id="3028298"/>
    <lineage>
        <taxon>Archaea</taxon>
        <taxon>Methanobacteriati</taxon>
        <taxon>Methanobacteriota</taxon>
        <taxon>Stenosarchaea group</taxon>
        <taxon>Methanomicrobia</taxon>
        <taxon>Methanosarcinales</taxon>
        <taxon>Methanosarcinaceae</taxon>
        <taxon>Methanolapillus</taxon>
    </lineage>
</organism>
<dbReference type="AlphaFoldDB" id="A0AA96V8M7"/>
<dbReference type="Proteomes" id="UP001304970">
    <property type="component" value="Chromosome"/>
</dbReference>
<evidence type="ECO:0000313" key="3">
    <source>
        <dbReference type="Proteomes" id="UP001304970"/>
    </source>
</evidence>
<feature type="transmembrane region" description="Helical" evidence="1">
    <location>
        <begin position="6"/>
        <end position="31"/>
    </location>
</feature>
<name>A0AA96V8M7_9EURY</name>
<proteinExistence type="predicted"/>
<accession>A0AA96V8M7</accession>
<keyword evidence="1" id="KW-0812">Transmembrane</keyword>